<evidence type="ECO:0000313" key="3">
    <source>
        <dbReference type="Proteomes" id="UP001218638"/>
    </source>
</evidence>
<feature type="region of interest" description="Disordered" evidence="1">
    <location>
        <begin position="126"/>
        <end position="161"/>
    </location>
</feature>
<reference evidence="2" key="1">
    <citation type="submission" date="2023-03" db="EMBL/GenBank/DDBJ databases">
        <title>Lomoglobus Profundus gen. nov., sp. nov., a novel member of the phylum Verrucomicrobia, isolated from deep-marine sediment of South China Sea.</title>
        <authorList>
            <person name="Ahmad T."/>
            <person name="Ishaq S.E."/>
            <person name="Wang F."/>
        </authorList>
    </citation>
    <scope>NUCLEOTIDE SEQUENCE</scope>
    <source>
        <strain evidence="2">LMO-M01</strain>
    </source>
</reference>
<dbReference type="AlphaFoldDB" id="A0AAF0CRS9"/>
<dbReference type="Proteomes" id="UP001218638">
    <property type="component" value="Chromosome"/>
</dbReference>
<dbReference type="RefSeq" id="WP_330932314.1">
    <property type="nucleotide sequence ID" value="NZ_CP119075.1"/>
</dbReference>
<evidence type="ECO:0000313" key="2">
    <source>
        <dbReference type="EMBL" id="WED66829.1"/>
    </source>
</evidence>
<protein>
    <submittedName>
        <fullName evidence="2">Uncharacterized protein</fullName>
    </submittedName>
</protein>
<proteinExistence type="predicted"/>
<dbReference type="EMBL" id="CP119075">
    <property type="protein sequence ID" value="WED66829.1"/>
    <property type="molecule type" value="Genomic_DNA"/>
</dbReference>
<accession>A0AAF0CRS9</accession>
<gene>
    <name evidence="2" type="ORF">PXH66_08200</name>
</gene>
<feature type="region of interest" description="Disordered" evidence="1">
    <location>
        <begin position="36"/>
        <end position="56"/>
    </location>
</feature>
<name>A0AAF0CRS9_9BACT</name>
<dbReference type="KEGG" id="slom:PXH66_08200"/>
<evidence type="ECO:0000256" key="1">
    <source>
        <dbReference type="SAM" id="MobiDB-lite"/>
    </source>
</evidence>
<organism evidence="2 3">
    <name type="scientific">Synoicihabitans lomoniglobus</name>
    <dbReference type="NCBI Taxonomy" id="2909285"/>
    <lineage>
        <taxon>Bacteria</taxon>
        <taxon>Pseudomonadati</taxon>
        <taxon>Verrucomicrobiota</taxon>
        <taxon>Opitutia</taxon>
        <taxon>Opitutales</taxon>
        <taxon>Opitutaceae</taxon>
        <taxon>Synoicihabitans</taxon>
    </lineage>
</organism>
<feature type="compositionally biased region" description="Polar residues" evidence="1">
    <location>
        <begin position="36"/>
        <end position="45"/>
    </location>
</feature>
<sequence length="161" mass="17902">MRSVLRVILFCSLGSAVGVLTRSCIYEGRNEQVTAVQSESEQTPDFTEEPDPVSVTQTEIPTAKAPELWVRGYIVKGSHVNVLLSDGRTITERDGELDENGNVIRPFLERVERNFVELRDLGRVWLGPPRNRSEKSPNMLESNELSPQKGVPPTPLSEISG</sequence>
<keyword evidence="3" id="KW-1185">Reference proteome</keyword>